<dbReference type="SUPFAM" id="SSF56176">
    <property type="entry name" value="FAD-binding/transporter-associated domain-like"/>
    <property type="match status" value="1"/>
</dbReference>
<dbReference type="PANTHER" id="PTHR42973">
    <property type="entry name" value="BINDING OXIDOREDUCTASE, PUTATIVE (AFU_ORTHOLOGUE AFUA_1G17690)-RELATED"/>
    <property type="match status" value="1"/>
</dbReference>
<evidence type="ECO:0000256" key="4">
    <source>
        <dbReference type="ARBA" id="ARBA00023002"/>
    </source>
</evidence>
<dbReference type="InterPro" id="IPR006094">
    <property type="entry name" value="Oxid_FAD_bind_N"/>
</dbReference>
<dbReference type="RefSeq" id="XP_018254478.1">
    <property type="nucleotide sequence ID" value="XM_018394862.1"/>
</dbReference>
<protein>
    <recommendedName>
        <fullName evidence="6">FAD-binding PCMH-type domain-containing protein</fullName>
    </recommendedName>
</protein>
<dbReference type="GO" id="GO:0016491">
    <property type="term" value="F:oxidoreductase activity"/>
    <property type="evidence" value="ECO:0007669"/>
    <property type="project" value="UniProtKB-KW"/>
</dbReference>
<evidence type="ECO:0000259" key="6">
    <source>
        <dbReference type="PROSITE" id="PS51387"/>
    </source>
</evidence>
<dbReference type="Proteomes" id="UP000009097">
    <property type="component" value="Unassembled WGS sequence"/>
</dbReference>
<comment type="similarity">
    <text evidence="1">Belongs to the oxygen-dependent FAD-linked oxidoreductase family.</text>
</comment>
<dbReference type="InterPro" id="IPR050416">
    <property type="entry name" value="FAD-linked_Oxidoreductase"/>
</dbReference>
<dbReference type="VEuPathDB" id="FungiDB:FOXG_14800"/>
<dbReference type="PANTHER" id="PTHR42973:SF34">
    <property type="entry name" value="FAD BINDING DOMAIN PROTEIN (AFU_ORTHOLOGUE AFUA_3G02770)"/>
    <property type="match status" value="1"/>
</dbReference>
<dbReference type="PROSITE" id="PS51387">
    <property type="entry name" value="FAD_PCMH"/>
    <property type="match status" value="1"/>
</dbReference>
<dbReference type="OrthoDB" id="2151789at2759"/>
<gene>
    <name evidence="7" type="ORF">FOXG_14800</name>
</gene>
<evidence type="ECO:0000313" key="7">
    <source>
        <dbReference type="EMBL" id="KNB16433.1"/>
    </source>
</evidence>
<name>A0A0J9W045_FUSO4</name>
<dbReference type="Pfam" id="PF01565">
    <property type="entry name" value="FAD_binding_4"/>
    <property type="match status" value="1"/>
</dbReference>
<dbReference type="EMBL" id="DS231718">
    <property type="protein sequence ID" value="KNB16433.1"/>
    <property type="molecule type" value="Genomic_DNA"/>
</dbReference>
<feature type="signal peptide" evidence="5">
    <location>
        <begin position="1"/>
        <end position="19"/>
    </location>
</feature>
<evidence type="ECO:0000256" key="5">
    <source>
        <dbReference type="SAM" id="SignalP"/>
    </source>
</evidence>
<evidence type="ECO:0000256" key="3">
    <source>
        <dbReference type="ARBA" id="ARBA00022827"/>
    </source>
</evidence>
<reference evidence="7" key="2">
    <citation type="journal article" date="2010" name="Nature">
        <title>Comparative genomics reveals mobile pathogenicity chromosomes in Fusarium.</title>
        <authorList>
            <person name="Ma L.J."/>
            <person name="van der Does H.C."/>
            <person name="Borkovich K.A."/>
            <person name="Coleman J.J."/>
            <person name="Daboussi M.J."/>
            <person name="Di Pietro A."/>
            <person name="Dufresne M."/>
            <person name="Freitag M."/>
            <person name="Grabherr M."/>
            <person name="Henrissat B."/>
            <person name="Houterman P.M."/>
            <person name="Kang S."/>
            <person name="Shim W.B."/>
            <person name="Woloshuk C."/>
            <person name="Xie X."/>
            <person name="Xu J.R."/>
            <person name="Antoniw J."/>
            <person name="Baker S.E."/>
            <person name="Bluhm B.H."/>
            <person name="Breakspear A."/>
            <person name="Brown D.W."/>
            <person name="Butchko R.A."/>
            <person name="Chapman S."/>
            <person name="Coulson R."/>
            <person name="Coutinho P.M."/>
            <person name="Danchin E.G."/>
            <person name="Diener A."/>
            <person name="Gale L.R."/>
            <person name="Gardiner D.M."/>
            <person name="Goff S."/>
            <person name="Hammond-Kosack K.E."/>
            <person name="Hilburn K."/>
            <person name="Hua-Van A."/>
            <person name="Jonkers W."/>
            <person name="Kazan K."/>
            <person name="Kodira C.D."/>
            <person name="Koehrsen M."/>
            <person name="Kumar L."/>
            <person name="Lee Y.H."/>
            <person name="Li L."/>
            <person name="Manners J.M."/>
            <person name="Miranda-Saavedra D."/>
            <person name="Mukherjee M."/>
            <person name="Park G."/>
            <person name="Park J."/>
            <person name="Park S.Y."/>
            <person name="Proctor R.H."/>
            <person name="Regev A."/>
            <person name="Ruiz-Roldan M.C."/>
            <person name="Sain D."/>
            <person name="Sakthikumar S."/>
            <person name="Sykes S."/>
            <person name="Schwartz D.C."/>
            <person name="Turgeon B.G."/>
            <person name="Wapinski I."/>
            <person name="Yoder O."/>
            <person name="Young S."/>
            <person name="Zeng Q."/>
            <person name="Zhou S."/>
            <person name="Galagan J."/>
            <person name="Cuomo C.A."/>
            <person name="Kistler H.C."/>
            <person name="Rep M."/>
        </authorList>
    </citation>
    <scope>NUCLEOTIDE SEQUENCE [LARGE SCALE GENOMIC DNA]</scope>
    <source>
        <strain evidence="7">4287</strain>
    </source>
</reference>
<evidence type="ECO:0000256" key="1">
    <source>
        <dbReference type="ARBA" id="ARBA00005466"/>
    </source>
</evidence>
<dbReference type="InterPro" id="IPR036318">
    <property type="entry name" value="FAD-bd_PCMH-like_sf"/>
</dbReference>
<keyword evidence="4" id="KW-0560">Oxidoreductase</keyword>
<accession>A0A0J9W045</accession>
<feature type="chain" id="PRO_5005324872" description="FAD-binding PCMH-type domain-containing protein" evidence="5">
    <location>
        <begin position="20"/>
        <end position="498"/>
    </location>
</feature>
<organism evidence="7 8">
    <name type="scientific">Fusarium oxysporum f. sp. lycopersici (strain 4287 / CBS 123668 / FGSC 9935 / NRRL 34936)</name>
    <name type="common">Fusarium vascular wilt of tomato</name>
    <dbReference type="NCBI Taxonomy" id="426428"/>
    <lineage>
        <taxon>Eukaryota</taxon>
        <taxon>Fungi</taxon>
        <taxon>Dikarya</taxon>
        <taxon>Ascomycota</taxon>
        <taxon>Pezizomycotina</taxon>
        <taxon>Sordariomycetes</taxon>
        <taxon>Hypocreomycetidae</taxon>
        <taxon>Hypocreales</taxon>
        <taxon>Nectriaceae</taxon>
        <taxon>Fusarium</taxon>
        <taxon>Fusarium oxysporum species complex</taxon>
    </lineage>
</organism>
<keyword evidence="5" id="KW-0732">Signal</keyword>
<keyword evidence="2" id="KW-0285">Flavoprotein</keyword>
<dbReference type="InterPro" id="IPR016169">
    <property type="entry name" value="FAD-bd_PCMH_sub2"/>
</dbReference>
<proteinExistence type="inferred from homology"/>
<evidence type="ECO:0000313" key="8">
    <source>
        <dbReference type="Proteomes" id="UP000009097"/>
    </source>
</evidence>
<dbReference type="GO" id="GO:0071949">
    <property type="term" value="F:FAD binding"/>
    <property type="evidence" value="ECO:0007669"/>
    <property type="project" value="InterPro"/>
</dbReference>
<keyword evidence="3" id="KW-0274">FAD</keyword>
<dbReference type="KEGG" id="fox:FOXG_14800"/>
<feature type="domain" description="FAD-binding PCMH-type" evidence="6">
    <location>
        <begin position="64"/>
        <end position="236"/>
    </location>
</feature>
<dbReference type="InterPro" id="IPR016166">
    <property type="entry name" value="FAD-bd_PCMH"/>
</dbReference>
<reference evidence="7" key="1">
    <citation type="submission" date="2007-04" db="EMBL/GenBank/DDBJ databases">
        <authorList>
            <consortium name="The Broad Institute Genome Sequencing Platform"/>
            <person name="Birren B."/>
            <person name="Lander E."/>
            <person name="Galagan J."/>
            <person name="Nusbaum C."/>
            <person name="Devon K."/>
            <person name="Ma L.-J."/>
            <person name="Jaffe D."/>
            <person name="Butler J."/>
            <person name="Alvarez P."/>
            <person name="Gnerre S."/>
            <person name="Grabherr M."/>
            <person name="Kleber M."/>
            <person name="Mauceli E."/>
            <person name="Brockman W."/>
            <person name="MacCallum I.A."/>
            <person name="Young S."/>
            <person name="LaButti K."/>
            <person name="DeCaprio D."/>
            <person name="Crawford M."/>
            <person name="Koehrsen M."/>
            <person name="Engels R."/>
            <person name="Montgomery P."/>
            <person name="Pearson M."/>
            <person name="Howarth C."/>
            <person name="Larson L."/>
            <person name="White J."/>
            <person name="O'Leary S."/>
            <person name="Kodira C."/>
            <person name="Zeng Q."/>
            <person name="Yandava C."/>
            <person name="Alvarado L."/>
            <person name="Kistler C."/>
            <person name="Shim W.-B."/>
            <person name="Kang S."/>
            <person name="Woloshuk C."/>
        </authorList>
    </citation>
    <scope>NUCLEOTIDE SEQUENCE</scope>
    <source>
        <strain evidence="7">4287</strain>
    </source>
</reference>
<evidence type="ECO:0000256" key="2">
    <source>
        <dbReference type="ARBA" id="ARBA00022630"/>
    </source>
</evidence>
<sequence>MPSPQRVVLFAILMGGASATGPPTSKNCPKVCESVSKLYPSEILFLSSPGFQTVQQSYWNLFQREAAPSCFFQPTTSEHVSEAIIQVVQEDCHFSIKGGGHSSNVGASSITGGFQFDLAKLREFKVSDDKKSVTVGPGWRWGELLQQLEPLGIIAVGGRDAGVGVPGFVFGGGLSYYSALYGWGIDNLISTDIVLANGSLVTANQTSHPDLFKALLGGGAHNFGITTALKLELHPYDGMWGGYVLQKGDQIDHIFAAYEKFFHKLQKDQKGHMILDITRVNGSIAAVEFIGYPEPVENPPLYDSIYALSSSANTLRLANYTDLAAEMAVVTNSRGLRNTYRTLTIEYDAELIREIFDTWAEITEPHAAVITASLDINVITSQMRNRSSRTIKNTYGLGGATNQLIIVMISLSWDDGAQDTTSHRLVQDLGNAVENLADQVGKLKRFRYMNYAHIEQDVIGSFGDSNKKLLKHVARTYDPHGVFQWLQPGGFKLDGQKS</sequence>
<dbReference type="Gene3D" id="3.30.465.10">
    <property type="match status" value="1"/>
</dbReference>
<dbReference type="GeneID" id="28955937"/>
<dbReference type="AlphaFoldDB" id="A0A0J9W045"/>